<dbReference type="OrthoDB" id="5419659at2"/>
<evidence type="ECO:0000313" key="3">
    <source>
        <dbReference type="Proteomes" id="UP000538666"/>
    </source>
</evidence>
<accession>A0A841K3P5</accession>
<evidence type="ECO:0000259" key="1">
    <source>
        <dbReference type="Pfam" id="PF15919"/>
    </source>
</evidence>
<dbReference type="InterPro" id="IPR051404">
    <property type="entry name" value="TA_system_antitoxin"/>
</dbReference>
<keyword evidence="3" id="KW-1185">Reference proteome</keyword>
<dbReference type="PANTHER" id="PTHR34504:SF4">
    <property type="entry name" value="ANTITOXIN HICB"/>
    <property type="match status" value="1"/>
</dbReference>
<protein>
    <submittedName>
        <fullName evidence="2">Antitoxin HicB</fullName>
    </submittedName>
</protein>
<dbReference type="AlphaFoldDB" id="A0A841K3P5"/>
<dbReference type="Proteomes" id="UP000538666">
    <property type="component" value="Unassembled WGS sequence"/>
</dbReference>
<organism evidence="2 3">
    <name type="scientific">Silvibacterium bohemicum</name>
    <dbReference type="NCBI Taxonomy" id="1577686"/>
    <lineage>
        <taxon>Bacteria</taxon>
        <taxon>Pseudomonadati</taxon>
        <taxon>Acidobacteriota</taxon>
        <taxon>Terriglobia</taxon>
        <taxon>Terriglobales</taxon>
        <taxon>Acidobacteriaceae</taxon>
        <taxon>Silvibacterium</taxon>
    </lineage>
</organism>
<sequence>MRYPINIKADGKFFLVTFPDIPEAITQGKTQEEAVKVAAAALETALDFYFEGSRAIPLPSRVKKGQEFVELPTSVAAKVLLLNEMIRQKVRPAELARRLRTTPQEVNRLTNIRHTSRIDGIANAMRALGKTLEVRAI</sequence>
<evidence type="ECO:0000313" key="2">
    <source>
        <dbReference type="EMBL" id="MBB6144874.1"/>
    </source>
</evidence>
<dbReference type="SUPFAM" id="SSF143100">
    <property type="entry name" value="TTHA1013/TTHA0281-like"/>
    <property type="match status" value="1"/>
</dbReference>
<dbReference type="InterPro" id="IPR031807">
    <property type="entry name" value="HicB-like"/>
</dbReference>
<dbReference type="EMBL" id="JACHEK010000005">
    <property type="protein sequence ID" value="MBB6144874.1"/>
    <property type="molecule type" value="Genomic_DNA"/>
</dbReference>
<feature type="domain" description="HicB-like antitoxin of toxin-antitoxin system" evidence="1">
    <location>
        <begin position="3"/>
        <end position="82"/>
    </location>
</feature>
<gene>
    <name evidence="2" type="ORF">HNQ77_002830</name>
</gene>
<dbReference type="RefSeq" id="WP_050059572.1">
    <property type="nucleotide sequence ID" value="NZ_JACHEK010000005.1"/>
</dbReference>
<name>A0A841K3P5_9BACT</name>
<dbReference type="Gene3D" id="3.30.160.250">
    <property type="match status" value="1"/>
</dbReference>
<dbReference type="Pfam" id="PF15919">
    <property type="entry name" value="HicB_lk_antitox"/>
    <property type="match status" value="1"/>
</dbReference>
<reference evidence="2 3" key="1">
    <citation type="submission" date="2020-08" db="EMBL/GenBank/DDBJ databases">
        <title>Genomic Encyclopedia of Type Strains, Phase IV (KMG-IV): sequencing the most valuable type-strain genomes for metagenomic binning, comparative biology and taxonomic classification.</title>
        <authorList>
            <person name="Goeker M."/>
        </authorList>
    </citation>
    <scope>NUCLEOTIDE SEQUENCE [LARGE SCALE GENOMIC DNA]</scope>
    <source>
        <strain evidence="2 3">DSM 103733</strain>
    </source>
</reference>
<dbReference type="InterPro" id="IPR035069">
    <property type="entry name" value="TTHA1013/TTHA0281-like"/>
</dbReference>
<dbReference type="PANTHER" id="PTHR34504">
    <property type="entry name" value="ANTITOXIN HICB"/>
    <property type="match status" value="1"/>
</dbReference>
<comment type="caution">
    <text evidence="2">The sequence shown here is derived from an EMBL/GenBank/DDBJ whole genome shotgun (WGS) entry which is preliminary data.</text>
</comment>
<proteinExistence type="predicted"/>